<accession>A0A1E5GZN9</accession>
<reference evidence="2" key="1">
    <citation type="submission" date="2016-09" db="EMBL/GenBank/DDBJ databases">
        <authorList>
            <person name="Gulvik C.A."/>
        </authorList>
    </citation>
    <scope>NUCLEOTIDE SEQUENCE [LARGE SCALE GENOMIC DNA]</scope>
    <source>
        <strain evidence="2">LMG 8895</strain>
    </source>
</reference>
<sequence length="108" mass="13129">MKRMHKNGFEKVRDLMFEYPYFSDHLRKLGDDSAEVAIKIIDTQQAIKDCLDREPDENLKRFIECYYFKRYSMNKSLNEAHYSWSSIKRKRKAFFKKVAQELSIYWGN</sequence>
<keyword evidence="2" id="KW-1185">Reference proteome</keyword>
<organism evidence="1 2">
    <name type="scientific">Enterococcus termitis</name>
    <dbReference type="NCBI Taxonomy" id="332950"/>
    <lineage>
        <taxon>Bacteria</taxon>
        <taxon>Bacillati</taxon>
        <taxon>Bacillota</taxon>
        <taxon>Bacilli</taxon>
        <taxon>Lactobacillales</taxon>
        <taxon>Enterococcaceae</taxon>
        <taxon>Enterococcus</taxon>
    </lineage>
</organism>
<protein>
    <submittedName>
        <fullName evidence="1">Uncharacterized protein</fullName>
    </submittedName>
</protein>
<gene>
    <name evidence="1" type="ORF">BCR25_16840</name>
</gene>
<dbReference type="AlphaFoldDB" id="A0A1E5GZN9"/>
<name>A0A1E5GZN9_9ENTE</name>
<evidence type="ECO:0000313" key="2">
    <source>
        <dbReference type="Proteomes" id="UP000095094"/>
    </source>
</evidence>
<proteinExistence type="predicted"/>
<dbReference type="EMBL" id="MIJY01000007">
    <property type="protein sequence ID" value="OEG18158.1"/>
    <property type="molecule type" value="Genomic_DNA"/>
</dbReference>
<comment type="caution">
    <text evidence="1">The sequence shown here is derived from an EMBL/GenBank/DDBJ whole genome shotgun (WGS) entry which is preliminary data.</text>
</comment>
<dbReference type="RefSeq" id="WP_069662711.1">
    <property type="nucleotide sequence ID" value="NZ_JBHUJJ010000001.1"/>
</dbReference>
<evidence type="ECO:0000313" key="1">
    <source>
        <dbReference type="EMBL" id="OEG18158.1"/>
    </source>
</evidence>
<dbReference type="Proteomes" id="UP000095094">
    <property type="component" value="Unassembled WGS sequence"/>
</dbReference>
<dbReference type="OrthoDB" id="2196087at2"/>